<dbReference type="PROSITE" id="PS50931">
    <property type="entry name" value="HTH_LYSR"/>
    <property type="match status" value="1"/>
</dbReference>
<dbReference type="Pfam" id="PF00126">
    <property type="entry name" value="HTH_1"/>
    <property type="match status" value="1"/>
</dbReference>
<reference evidence="7" key="1">
    <citation type="journal article" date="2017" name="Int. J. Syst. Evol. Microbiol.">
        <title>Notoacmeibacter marinus gen. nov., sp. nov., isolated from the gut of a limpet and proposal of Notoacmeibacteraceae fam. nov. in the order Rhizobiales of the class Alphaproteobacteria.</title>
        <authorList>
            <person name="Huang Z."/>
            <person name="Guo F."/>
            <person name="Lai Q."/>
        </authorList>
    </citation>
    <scope>NUCLEOTIDE SEQUENCE [LARGE SCALE GENOMIC DNA]</scope>
    <source>
        <strain evidence="7">XMTR2A4</strain>
    </source>
</reference>
<dbReference type="SUPFAM" id="SSF53850">
    <property type="entry name" value="Periplasmic binding protein-like II"/>
    <property type="match status" value="1"/>
</dbReference>
<dbReference type="EMBL" id="NBYO01000003">
    <property type="protein sequence ID" value="OXS99156.1"/>
    <property type="molecule type" value="Genomic_DNA"/>
</dbReference>
<dbReference type="RefSeq" id="WP_094077942.1">
    <property type="nucleotide sequence ID" value="NZ_NBYO01000003.1"/>
</dbReference>
<dbReference type="InterPro" id="IPR000847">
    <property type="entry name" value="LysR_HTH_N"/>
</dbReference>
<keyword evidence="3" id="KW-0238">DNA-binding</keyword>
<evidence type="ECO:0000259" key="5">
    <source>
        <dbReference type="PROSITE" id="PS50931"/>
    </source>
</evidence>
<dbReference type="InterPro" id="IPR036388">
    <property type="entry name" value="WH-like_DNA-bd_sf"/>
</dbReference>
<evidence type="ECO:0000256" key="2">
    <source>
        <dbReference type="ARBA" id="ARBA00023015"/>
    </source>
</evidence>
<sequence>MNETNVDWNDLQLFLAVAREGGLSPAARKTGRSPATLGRRMLALEQAMGRELFVRHERGYALTAAAEELLGQLKDVEARLLRVSERAERDERPLVKISAGTWTTLAILRHFEQITGAPADVRLRFLSTETVLDIPRREAVIGFRNRRPSEEGLAARKLSRVEFAPYACPGAPDRWIKVLADTPSARWLEKRVDKDAVCEVSSPRNSLDLALAGRGVAILPTFVGDSETGLQRTGATIPDLAHDRWMVTHQDDRNRPEVRRTIDRLCDVMGQGR</sequence>
<accession>A0A231UTE3</accession>
<dbReference type="Proteomes" id="UP000215405">
    <property type="component" value="Unassembled WGS sequence"/>
</dbReference>
<dbReference type="GO" id="GO:0043565">
    <property type="term" value="F:sequence-specific DNA binding"/>
    <property type="evidence" value="ECO:0007669"/>
    <property type="project" value="TreeGrafter"/>
</dbReference>
<dbReference type="PANTHER" id="PTHR30537">
    <property type="entry name" value="HTH-TYPE TRANSCRIPTIONAL REGULATOR"/>
    <property type="match status" value="1"/>
</dbReference>
<comment type="caution">
    <text evidence="6">The sequence shown here is derived from an EMBL/GenBank/DDBJ whole genome shotgun (WGS) entry which is preliminary data.</text>
</comment>
<evidence type="ECO:0000256" key="1">
    <source>
        <dbReference type="ARBA" id="ARBA00009437"/>
    </source>
</evidence>
<evidence type="ECO:0000313" key="6">
    <source>
        <dbReference type="EMBL" id="OXS99156.1"/>
    </source>
</evidence>
<feature type="domain" description="HTH lysR-type" evidence="5">
    <location>
        <begin position="6"/>
        <end position="63"/>
    </location>
</feature>
<keyword evidence="7" id="KW-1185">Reference proteome</keyword>
<organism evidence="6 7">
    <name type="scientific">Notoacmeibacter marinus</name>
    <dbReference type="NCBI Taxonomy" id="1876515"/>
    <lineage>
        <taxon>Bacteria</taxon>
        <taxon>Pseudomonadati</taxon>
        <taxon>Pseudomonadota</taxon>
        <taxon>Alphaproteobacteria</taxon>
        <taxon>Hyphomicrobiales</taxon>
        <taxon>Notoacmeibacteraceae</taxon>
        <taxon>Notoacmeibacter</taxon>
    </lineage>
</organism>
<keyword evidence="4" id="KW-0804">Transcription</keyword>
<protein>
    <submittedName>
        <fullName evidence="6">LysR family transcriptional regulator</fullName>
    </submittedName>
</protein>
<dbReference type="Gene3D" id="1.10.10.10">
    <property type="entry name" value="Winged helix-like DNA-binding domain superfamily/Winged helix DNA-binding domain"/>
    <property type="match status" value="1"/>
</dbReference>
<dbReference type="AlphaFoldDB" id="A0A231UTE3"/>
<dbReference type="PANTHER" id="PTHR30537:SF3">
    <property type="entry name" value="TRANSCRIPTIONAL REGULATORY PROTEIN"/>
    <property type="match status" value="1"/>
</dbReference>
<proteinExistence type="inferred from homology"/>
<dbReference type="GO" id="GO:0003700">
    <property type="term" value="F:DNA-binding transcription factor activity"/>
    <property type="evidence" value="ECO:0007669"/>
    <property type="project" value="InterPro"/>
</dbReference>
<dbReference type="InterPro" id="IPR036390">
    <property type="entry name" value="WH_DNA-bd_sf"/>
</dbReference>
<dbReference type="Gene3D" id="3.40.190.290">
    <property type="match status" value="1"/>
</dbReference>
<keyword evidence="2" id="KW-0805">Transcription regulation</keyword>
<dbReference type="InterPro" id="IPR058163">
    <property type="entry name" value="LysR-type_TF_proteobact-type"/>
</dbReference>
<gene>
    <name evidence="6" type="ORF">B7H23_13230</name>
</gene>
<dbReference type="InterPro" id="IPR005119">
    <property type="entry name" value="LysR_subst-bd"/>
</dbReference>
<name>A0A231UTE3_9HYPH</name>
<evidence type="ECO:0000256" key="4">
    <source>
        <dbReference type="ARBA" id="ARBA00023163"/>
    </source>
</evidence>
<dbReference type="GO" id="GO:0006351">
    <property type="term" value="P:DNA-templated transcription"/>
    <property type="evidence" value="ECO:0007669"/>
    <property type="project" value="TreeGrafter"/>
</dbReference>
<evidence type="ECO:0000256" key="3">
    <source>
        <dbReference type="ARBA" id="ARBA00023125"/>
    </source>
</evidence>
<dbReference type="Pfam" id="PF03466">
    <property type="entry name" value="LysR_substrate"/>
    <property type="match status" value="1"/>
</dbReference>
<evidence type="ECO:0000313" key="7">
    <source>
        <dbReference type="Proteomes" id="UP000215405"/>
    </source>
</evidence>
<comment type="similarity">
    <text evidence="1">Belongs to the LysR transcriptional regulatory family.</text>
</comment>
<dbReference type="SUPFAM" id="SSF46785">
    <property type="entry name" value="Winged helix' DNA-binding domain"/>
    <property type="match status" value="1"/>
</dbReference>